<sequence>MLNKLTVLCFSPTGGTAKAAGFTASALAESVETVDLLRPVTPRVFTAEDTVLIAMPVFGGRIPAYALEQLRAFQGGNARAVTLAVFGNRDFDDALLELNDAAAAAGFKVIASAAPIAEHSMVRSIGAGRPDAQDQKELAAFAGQVLAKLEKGDDSTPEVPGNRPYKESENKPWAPVVSEACIKCGRCAAECPVGAIPADAPNTTDANRCIHCMRCTVVCPENARSLAAPMTQMLTGFLGKVAGGRHDNCFFL</sequence>
<organism evidence="11 12">
    <name type="scientific">Hydrogenoanaerobacterium saccharovorans</name>
    <dbReference type="NCBI Taxonomy" id="474960"/>
    <lineage>
        <taxon>Bacteria</taxon>
        <taxon>Bacillati</taxon>
        <taxon>Bacillota</taxon>
        <taxon>Clostridia</taxon>
        <taxon>Eubacteriales</taxon>
        <taxon>Oscillospiraceae</taxon>
        <taxon>Hydrogenoanaerobacterium</taxon>
    </lineage>
</organism>
<feature type="domain" description="Flavodoxin-like" evidence="9">
    <location>
        <begin position="5"/>
        <end position="146"/>
    </location>
</feature>
<name>A0ABS2GJV2_9FIRM</name>
<dbReference type="InterPro" id="IPR029039">
    <property type="entry name" value="Flavoprotein-like_sf"/>
</dbReference>
<dbReference type="Pfam" id="PF12838">
    <property type="entry name" value="Fer4_7"/>
    <property type="match status" value="1"/>
</dbReference>
<dbReference type="PANTHER" id="PTHR24960">
    <property type="entry name" value="PHOTOSYSTEM I IRON-SULFUR CENTER-RELATED"/>
    <property type="match status" value="1"/>
</dbReference>
<dbReference type="Gene3D" id="3.30.70.20">
    <property type="match status" value="1"/>
</dbReference>
<feature type="domain" description="4Fe-4S ferredoxin-type" evidence="10">
    <location>
        <begin position="173"/>
        <end position="201"/>
    </location>
</feature>
<protein>
    <recommendedName>
        <fullName evidence="3">Ferredoxin</fullName>
    </recommendedName>
</protein>
<dbReference type="PROSITE" id="PS51379">
    <property type="entry name" value="4FE4S_FER_2"/>
    <property type="match status" value="2"/>
</dbReference>
<dbReference type="InterPro" id="IPR050157">
    <property type="entry name" value="PSI_iron-sulfur_center"/>
</dbReference>
<dbReference type="InterPro" id="IPR017900">
    <property type="entry name" value="4Fe4S_Fe_S_CS"/>
</dbReference>
<evidence type="ECO:0000256" key="4">
    <source>
        <dbReference type="ARBA" id="ARBA00022485"/>
    </source>
</evidence>
<evidence type="ECO:0000256" key="3">
    <source>
        <dbReference type="ARBA" id="ARBA00013529"/>
    </source>
</evidence>
<gene>
    <name evidence="11" type="ORF">H9X81_01655</name>
</gene>
<keyword evidence="6" id="KW-0408">Iron</keyword>
<dbReference type="Gene3D" id="3.40.50.360">
    <property type="match status" value="1"/>
</dbReference>
<keyword evidence="7" id="KW-0411">Iron-sulfur</keyword>
<comment type="function">
    <text evidence="2">Ferredoxins are iron-sulfur proteins that transfer electrons in a wide variety of metabolic reactions.</text>
</comment>
<dbReference type="Proteomes" id="UP000724149">
    <property type="component" value="Unassembled WGS sequence"/>
</dbReference>
<keyword evidence="12" id="KW-1185">Reference proteome</keyword>
<dbReference type="InterPro" id="IPR008254">
    <property type="entry name" value="Flavodoxin/NO_synth"/>
</dbReference>
<evidence type="ECO:0000256" key="1">
    <source>
        <dbReference type="ARBA" id="ARBA00001966"/>
    </source>
</evidence>
<dbReference type="SUPFAM" id="SSF54862">
    <property type="entry name" value="4Fe-4S ferredoxins"/>
    <property type="match status" value="1"/>
</dbReference>
<dbReference type="EMBL" id="JACSNR010000001">
    <property type="protein sequence ID" value="MBM6922401.1"/>
    <property type="molecule type" value="Genomic_DNA"/>
</dbReference>
<evidence type="ECO:0000256" key="7">
    <source>
        <dbReference type="ARBA" id="ARBA00023014"/>
    </source>
</evidence>
<dbReference type="PROSITE" id="PS50902">
    <property type="entry name" value="FLAVODOXIN_LIKE"/>
    <property type="match status" value="1"/>
</dbReference>
<dbReference type="SUPFAM" id="SSF52218">
    <property type="entry name" value="Flavoproteins"/>
    <property type="match status" value="1"/>
</dbReference>
<comment type="caution">
    <text evidence="11">The sequence shown here is derived from an EMBL/GenBank/DDBJ whole genome shotgun (WGS) entry which is preliminary data.</text>
</comment>
<keyword evidence="5" id="KW-0479">Metal-binding</keyword>
<evidence type="ECO:0000256" key="2">
    <source>
        <dbReference type="ARBA" id="ARBA00003532"/>
    </source>
</evidence>
<proteinExistence type="predicted"/>
<evidence type="ECO:0000259" key="9">
    <source>
        <dbReference type="PROSITE" id="PS50902"/>
    </source>
</evidence>
<evidence type="ECO:0000256" key="5">
    <source>
        <dbReference type="ARBA" id="ARBA00022723"/>
    </source>
</evidence>
<feature type="region of interest" description="Disordered" evidence="8">
    <location>
        <begin position="151"/>
        <end position="170"/>
    </location>
</feature>
<comment type="cofactor">
    <cofactor evidence="1">
        <name>[4Fe-4S] cluster</name>
        <dbReference type="ChEBI" id="CHEBI:49883"/>
    </cofactor>
</comment>
<dbReference type="PROSITE" id="PS00198">
    <property type="entry name" value="4FE4S_FER_1"/>
    <property type="match status" value="2"/>
</dbReference>
<feature type="domain" description="4Fe-4S ferredoxin-type" evidence="10">
    <location>
        <begin position="205"/>
        <end position="229"/>
    </location>
</feature>
<evidence type="ECO:0000259" key="10">
    <source>
        <dbReference type="PROSITE" id="PS51379"/>
    </source>
</evidence>
<accession>A0ABS2GJV2</accession>
<dbReference type="InterPro" id="IPR017896">
    <property type="entry name" value="4Fe4S_Fe-S-bd"/>
</dbReference>
<evidence type="ECO:0000313" key="12">
    <source>
        <dbReference type="Proteomes" id="UP000724149"/>
    </source>
</evidence>
<evidence type="ECO:0000256" key="6">
    <source>
        <dbReference type="ARBA" id="ARBA00023004"/>
    </source>
</evidence>
<dbReference type="RefSeq" id="WP_204719342.1">
    <property type="nucleotide sequence ID" value="NZ_JACSNR010000001.1"/>
</dbReference>
<dbReference type="PANTHER" id="PTHR24960:SF79">
    <property type="entry name" value="PHOTOSYSTEM I IRON-SULFUR CENTER"/>
    <property type="match status" value="1"/>
</dbReference>
<reference evidence="11 12" key="1">
    <citation type="journal article" date="2021" name="Sci. Rep.">
        <title>The distribution of antibiotic resistance genes in chicken gut microbiota commensals.</title>
        <authorList>
            <person name="Juricova H."/>
            <person name="Matiasovicova J."/>
            <person name="Kubasova T."/>
            <person name="Cejkova D."/>
            <person name="Rychlik I."/>
        </authorList>
    </citation>
    <scope>NUCLEOTIDE SEQUENCE [LARGE SCALE GENOMIC DNA]</scope>
    <source>
        <strain evidence="11 12">An564</strain>
    </source>
</reference>
<evidence type="ECO:0000313" key="11">
    <source>
        <dbReference type="EMBL" id="MBM6922401.1"/>
    </source>
</evidence>
<evidence type="ECO:0000256" key="8">
    <source>
        <dbReference type="SAM" id="MobiDB-lite"/>
    </source>
</evidence>
<keyword evidence="4" id="KW-0004">4Fe-4S</keyword>